<dbReference type="GO" id="GO:0003677">
    <property type="term" value="F:DNA binding"/>
    <property type="evidence" value="ECO:0007669"/>
    <property type="project" value="UniProtKB-KW"/>
</dbReference>
<organism evidence="1 2">
    <name type="scientific">Arthrobacter phage Abidatro</name>
    <dbReference type="NCBI Taxonomy" id="2015853"/>
    <lineage>
        <taxon>Viruses</taxon>
        <taxon>Duplodnaviria</taxon>
        <taxon>Heunggongvirae</taxon>
        <taxon>Uroviricota</taxon>
        <taxon>Caudoviricetes</taxon>
        <taxon>Galaxyvirus</taxon>
        <taxon>Galaxyvirus abidatro</taxon>
    </lineage>
</organism>
<dbReference type="RefSeq" id="YP_009610263.1">
    <property type="nucleotide sequence ID" value="NC_042002.1"/>
</dbReference>
<proteinExistence type="predicted"/>
<name>A0A222ZES5_9CAUD</name>
<accession>A0A222ZES5</accession>
<evidence type="ECO:0000313" key="2">
    <source>
        <dbReference type="Proteomes" id="UP000223767"/>
    </source>
</evidence>
<dbReference type="OrthoDB" id="32001at10239"/>
<dbReference type="GeneID" id="40086359"/>
<dbReference type="KEGG" id="vg:40086359"/>
<reference evidence="1 2" key="1">
    <citation type="submission" date="2017-05" db="EMBL/GenBank/DDBJ databases">
        <authorList>
            <person name="Abboud M."/>
            <person name="Acosta Y."/>
            <person name="Adams S."/>
            <person name="Aguirre J."/>
            <person name="Ahmadi O."/>
            <person name="Arena A."/>
            <person name="Bacatan J."/>
            <person name="Barua M."/>
            <person name="Basualdo M."/>
            <person name="Bidas A."/>
            <person name="Charles M."/>
            <person name="Crespo D."/>
            <person name="Dahduli S."/>
            <person name="Darwiche R."/>
            <person name="De V.F."/>
            <person name="Demetrio M."/>
            <person name="Doyles K."/>
            <person name="Elias T."/>
            <person name="Feghali T."/>
            <person name="Fleetwood D."/>
            <person name="Grant K."/>
            <person name="Grinberg M."/>
            <person name="Haddabeh W."/>
            <person name="Hamwi G."/>
            <person name="Hanf T."/>
            <person name="Hussain A."/>
            <person name="Jennis A."/>
            <person name="Kang K."/>
            <person name="Khalique A."/>
            <person name="Majkut N."/>
            <person name="Minto B."/>
            <person name="Monsen-Collar K."/>
            <person name="Mubarka N."/>
            <person name="Nasser G."/>
            <person name="Navarro C."/>
            <person name="Oleksy A."/>
            <person name="Patel N."/>
            <person name="Rana M."/>
            <person name="Sanchez D."/>
            <person name="Santrich A."/>
            <person name="Sarpong L."/>
            <person name="Sato-Balagot R."/>
            <person name="Singh R."/>
            <person name="Tiozon A."/>
            <person name="Tolentino-Uri K."/>
            <person name="Toyosi O."/>
            <person name="Vasquez K."/>
            <person name="Wright D."/>
            <person name="Zangeneh M."/>
            <person name="Stoner T.H."/>
            <person name="Garlena R.A."/>
            <person name="Russell D.A."/>
            <person name="Pope W.H."/>
            <person name="Jacobs-Sera D."/>
            <person name="Hatfull G.F."/>
        </authorList>
    </citation>
    <scope>NUCLEOTIDE SEQUENCE [LARGE SCALE GENOMIC DNA]</scope>
</reference>
<dbReference type="Proteomes" id="UP000223767">
    <property type="component" value="Segment"/>
</dbReference>
<keyword evidence="2" id="KW-1185">Reference proteome</keyword>
<gene>
    <name evidence="1" type="primary">43</name>
    <name evidence="1" type="ORF">SEA_ABIDATRO_43</name>
</gene>
<keyword evidence="1" id="KW-0238">DNA-binding</keyword>
<evidence type="ECO:0000313" key="1">
    <source>
        <dbReference type="EMBL" id="ASR83213.1"/>
    </source>
</evidence>
<protein>
    <submittedName>
        <fullName evidence="1">Helix-turn-helix DNA-binding domain protein</fullName>
    </submittedName>
</protein>
<dbReference type="EMBL" id="MF140397">
    <property type="protein sequence ID" value="ASR83213.1"/>
    <property type="molecule type" value="Genomic_DNA"/>
</dbReference>
<sequence>MSTNTSAPVRKTDPATSHLAAATMTPRLRSTIRSRVLAILEASREAGEGMTHDALIAAYKKYAVRLGWPRAADSSIRTRCNELWRDGEVERVEDTAGKSGMGHAAILWRAVSVQNKKTAGDMEETA</sequence>